<dbReference type="EMBL" id="JBDLOU010000102">
    <property type="protein sequence ID" value="MEX3742490.1"/>
    <property type="molecule type" value="Genomic_DNA"/>
</dbReference>
<proteinExistence type="inferred from homology"/>
<reference evidence="5 7" key="3">
    <citation type="submission" date="2024-04" db="EMBL/GenBank/DDBJ databases">
        <title>Genomic Markers of Mycobacteria.</title>
        <authorList>
            <person name="Soliman M.S."/>
            <person name="Elkholy A."/>
            <person name="Soliman N.S."/>
            <person name="Abbas A."/>
            <person name="Khayrat S."/>
            <person name="Shawky S."/>
        </authorList>
    </citation>
    <scope>NUCLEOTIDE SEQUENCE [LARGE SCALE GENOMIC DNA]</scope>
    <source>
        <strain evidence="5 7">Egy-CU-AM5</strain>
    </source>
</reference>
<dbReference type="InterPro" id="IPR020904">
    <property type="entry name" value="Sc_DH/Rdtase_CS"/>
</dbReference>
<dbReference type="Gene3D" id="3.40.50.720">
    <property type="entry name" value="NAD(P)-binding Rossmann-like Domain"/>
    <property type="match status" value="1"/>
</dbReference>
<dbReference type="PANTHER" id="PTHR24322:SF736">
    <property type="entry name" value="RETINOL DEHYDROGENASE 10"/>
    <property type="match status" value="1"/>
</dbReference>
<evidence type="ECO:0000256" key="2">
    <source>
        <dbReference type="ARBA" id="ARBA00023002"/>
    </source>
</evidence>
<evidence type="ECO:0000313" key="6">
    <source>
        <dbReference type="Proteomes" id="UP001141659"/>
    </source>
</evidence>
<dbReference type="CDD" id="cd05233">
    <property type="entry name" value="SDR_c"/>
    <property type="match status" value="1"/>
</dbReference>
<accession>A0AAW5TCN1</accession>
<dbReference type="RefSeq" id="WP_036445120.1">
    <property type="nucleotide sequence ID" value="NZ_JACKVC010000031.1"/>
</dbReference>
<gene>
    <name evidence="5" type="ORF">ABFW12_30055</name>
    <name evidence="4" type="ORF">H5P34_31070</name>
</gene>
<dbReference type="NCBIfam" id="NF005878">
    <property type="entry name" value="PRK07825.1"/>
    <property type="match status" value="1"/>
</dbReference>
<evidence type="ECO:0000313" key="7">
    <source>
        <dbReference type="Proteomes" id="UP001558474"/>
    </source>
</evidence>
<name>A0AAW5TCN1_9MYCO</name>
<reference evidence="4" key="2">
    <citation type="journal article" date="2022" name="BMC Genomics">
        <title>Comparative genome analysis of mycobacteria focusing on tRNA and non-coding RNA.</title>
        <authorList>
            <person name="Behra P.R.K."/>
            <person name="Pettersson B.M.F."/>
            <person name="Ramesh M."/>
            <person name="Das S."/>
            <person name="Dasgupta S."/>
            <person name="Kirsebom L.A."/>
        </authorList>
    </citation>
    <scope>NUCLEOTIDE SEQUENCE</scope>
    <source>
        <strain evidence="4">DSM 44242</strain>
    </source>
</reference>
<dbReference type="PRINTS" id="PR00081">
    <property type="entry name" value="GDHRDH"/>
</dbReference>
<organism evidence="4 6">
    <name type="scientific">Mycolicibacterium porcinum</name>
    <dbReference type="NCBI Taxonomy" id="39693"/>
    <lineage>
        <taxon>Bacteria</taxon>
        <taxon>Bacillati</taxon>
        <taxon>Actinomycetota</taxon>
        <taxon>Actinomycetes</taxon>
        <taxon>Mycobacteriales</taxon>
        <taxon>Mycobacteriaceae</taxon>
        <taxon>Mycolicibacterium</taxon>
    </lineage>
</organism>
<keyword evidence="7" id="KW-1185">Reference proteome</keyword>
<dbReference type="EMBL" id="JACKVC010000031">
    <property type="protein sequence ID" value="MCV7392499.1"/>
    <property type="molecule type" value="Genomic_DNA"/>
</dbReference>
<evidence type="ECO:0000256" key="1">
    <source>
        <dbReference type="ARBA" id="ARBA00006484"/>
    </source>
</evidence>
<dbReference type="PANTHER" id="PTHR24322">
    <property type="entry name" value="PKSB"/>
    <property type="match status" value="1"/>
</dbReference>
<evidence type="ECO:0000256" key="3">
    <source>
        <dbReference type="RuleBase" id="RU000363"/>
    </source>
</evidence>
<dbReference type="FunFam" id="3.40.50.720:FF:000084">
    <property type="entry name" value="Short-chain dehydrogenase reductase"/>
    <property type="match status" value="1"/>
</dbReference>
<sequence length="283" mass="29373">MTNRDHNLRDKVVAITGGARGIGRATAAEFLRAGAQVALGDIDAELVEKTAVELGESTGGVVCGLPLDVTDRASFSSFLDAAEGRLGPLGVLVNNAGIMPTGSFADESDAMTDSMVAINLCGVLHGSKLAANRMAGRGGHIVNVASLAGATAFPGLATYCATKHAVVGFSEALHLELAANGIGVTVVLPSVVHTELSAGHGAPKWIRPISEVEPEDVASAIVAAVGSHRTWVAVPRSLGAMIKIASGLPDRLRHRISHAAHFDTAFTHVDPEVREAYHRRLHP</sequence>
<keyword evidence="2" id="KW-0560">Oxidoreductase</keyword>
<dbReference type="PROSITE" id="PS00061">
    <property type="entry name" value="ADH_SHORT"/>
    <property type="match status" value="1"/>
</dbReference>
<dbReference type="GO" id="GO:0016616">
    <property type="term" value="F:oxidoreductase activity, acting on the CH-OH group of donors, NAD or NADP as acceptor"/>
    <property type="evidence" value="ECO:0007669"/>
    <property type="project" value="TreeGrafter"/>
</dbReference>
<evidence type="ECO:0000313" key="4">
    <source>
        <dbReference type="EMBL" id="MCV7392499.1"/>
    </source>
</evidence>
<protein>
    <submittedName>
        <fullName evidence="4">SDR family oxidoreductase</fullName>
    </submittedName>
</protein>
<dbReference type="PRINTS" id="PR00080">
    <property type="entry name" value="SDRFAMILY"/>
</dbReference>
<dbReference type="InterPro" id="IPR002347">
    <property type="entry name" value="SDR_fam"/>
</dbReference>
<dbReference type="Proteomes" id="UP001141659">
    <property type="component" value="Unassembled WGS sequence"/>
</dbReference>
<comment type="similarity">
    <text evidence="1 3">Belongs to the short-chain dehydrogenases/reductases (SDR) family.</text>
</comment>
<dbReference type="Pfam" id="PF00106">
    <property type="entry name" value="adh_short"/>
    <property type="match status" value="1"/>
</dbReference>
<dbReference type="Proteomes" id="UP001558474">
    <property type="component" value="Unassembled WGS sequence"/>
</dbReference>
<dbReference type="AlphaFoldDB" id="A0AAW5TCN1"/>
<dbReference type="InterPro" id="IPR036291">
    <property type="entry name" value="NAD(P)-bd_dom_sf"/>
</dbReference>
<comment type="caution">
    <text evidence="4">The sequence shown here is derived from an EMBL/GenBank/DDBJ whole genome shotgun (WGS) entry which is preliminary data.</text>
</comment>
<dbReference type="SUPFAM" id="SSF51735">
    <property type="entry name" value="NAD(P)-binding Rossmann-fold domains"/>
    <property type="match status" value="1"/>
</dbReference>
<evidence type="ECO:0000313" key="5">
    <source>
        <dbReference type="EMBL" id="MEX3742490.1"/>
    </source>
</evidence>
<reference evidence="4" key="1">
    <citation type="submission" date="2020-07" db="EMBL/GenBank/DDBJ databases">
        <authorList>
            <person name="Pettersson B.M.F."/>
            <person name="Behra P.R.K."/>
            <person name="Ramesh M."/>
            <person name="Das S."/>
            <person name="Dasgupta S."/>
            <person name="Kirsebom L.A."/>
        </authorList>
    </citation>
    <scope>NUCLEOTIDE SEQUENCE</scope>
    <source>
        <strain evidence="4">DSM 44242</strain>
    </source>
</reference>